<keyword evidence="3 9" id="KW-0436">Ligase</keyword>
<keyword evidence="5 9" id="KW-0067">ATP-binding</keyword>
<evidence type="ECO:0000313" key="11">
    <source>
        <dbReference type="EMBL" id="KUK67448.1"/>
    </source>
</evidence>
<dbReference type="PANTHER" id="PTHR43785">
    <property type="entry name" value="GAMMA-GLUTAMYLPUTRESCINE SYNTHETASE"/>
    <property type="match status" value="1"/>
</dbReference>
<dbReference type="AlphaFoldDB" id="A0A101GZC0"/>
<dbReference type="SUPFAM" id="SSF54368">
    <property type="entry name" value="Glutamine synthetase, N-terminal domain"/>
    <property type="match status" value="1"/>
</dbReference>
<dbReference type="Pfam" id="PF03951">
    <property type="entry name" value="Gln-synt_N"/>
    <property type="match status" value="1"/>
</dbReference>
<comment type="caution">
    <text evidence="11">The sequence shown here is derived from an EMBL/GenBank/DDBJ whole genome shotgun (WGS) entry which is preliminary data.</text>
</comment>
<evidence type="ECO:0000256" key="2">
    <source>
        <dbReference type="ARBA" id="ARBA00009897"/>
    </source>
</evidence>
<comment type="similarity">
    <text evidence="2 7 8">Belongs to the glutamine synthetase family.</text>
</comment>
<evidence type="ECO:0000256" key="1">
    <source>
        <dbReference type="ARBA" id="ARBA00001946"/>
    </source>
</evidence>
<dbReference type="InterPro" id="IPR036651">
    <property type="entry name" value="Gln_synt_N_sf"/>
</dbReference>
<feature type="domain" description="GS catalytic" evidence="10">
    <location>
        <begin position="141"/>
        <end position="478"/>
    </location>
</feature>
<dbReference type="PROSITE" id="PS00180">
    <property type="entry name" value="GLNA_1"/>
    <property type="match status" value="1"/>
</dbReference>
<dbReference type="SUPFAM" id="SSF55931">
    <property type="entry name" value="Glutamine synthetase/guanido kinase"/>
    <property type="match status" value="1"/>
</dbReference>
<dbReference type="PANTHER" id="PTHR43785:SF12">
    <property type="entry name" value="TYPE-1 GLUTAMINE SYNTHETASE 2"/>
    <property type="match status" value="1"/>
</dbReference>
<evidence type="ECO:0000256" key="3">
    <source>
        <dbReference type="ARBA" id="ARBA00022598"/>
    </source>
</evidence>
<dbReference type="PROSITE" id="PS00181">
    <property type="entry name" value="GLNA_ATP"/>
    <property type="match status" value="1"/>
</dbReference>
<dbReference type="EC" id="6.3.1.2" evidence="9"/>
<dbReference type="InterPro" id="IPR014746">
    <property type="entry name" value="Gln_synth/guanido_kin_cat_dom"/>
</dbReference>
<dbReference type="GO" id="GO:0005524">
    <property type="term" value="F:ATP binding"/>
    <property type="evidence" value="ECO:0007669"/>
    <property type="project" value="UniProtKB-KW"/>
</dbReference>
<dbReference type="PATRIC" id="fig|1641388.3.peg.79"/>
<dbReference type="Gene3D" id="3.30.590.10">
    <property type="entry name" value="Glutamine synthetase/guanido kinase, catalytic domain"/>
    <property type="match status" value="1"/>
</dbReference>
<dbReference type="InterPro" id="IPR027302">
    <property type="entry name" value="Gln_synth_N_conserv_site"/>
</dbReference>
<evidence type="ECO:0000256" key="4">
    <source>
        <dbReference type="ARBA" id="ARBA00022741"/>
    </source>
</evidence>
<dbReference type="GO" id="GO:0004356">
    <property type="term" value="F:glutamine synthetase activity"/>
    <property type="evidence" value="ECO:0007669"/>
    <property type="project" value="UniProtKB-EC"/>
</dbReference>
<dbReference type="InterPro" id="IPR008146">
    <property type="entry name" value="Gln_synth_cat_dom"/>
</dbReference>
<keyword evidence="6" id="KW-0460">Magnesium</keyword>
<organism evidence="11 12">
    <name type="scientific">candidate division WS6 bacterium 36_33</name>
    <dbReference type="NCBI Taxonomy" id="1641388"/>
    <lineage>
        <taxon>Bacteria</taxon>
        <taxon>Candidatus Dojkabacteria</taxon>
    </lineage>
</organism>
<evidence type="ECO:0000256" key="5">
    <source>
        <dbReference type="ARBA" id="ARBA00022840"/>
    </source>
</evidence>
<gene>
    <name evidence="11" type="ORF">XD87_0123</name>
</gene>
<dbReference type="EMBL" id="LGGI01000010">
    <property type="protein sequence ID" value="KUK67448.1"/>
    <property type="molecule type" value="Genomic_DNA"/>
</dbReference>
<reference evidence="12" key="1">
    <citation type="journal article" date="2015" name="MBio">
        <title>Genome-Resolved Metagenomic Analysis Reveals Roles for Candidate Phyla and Other Microbial Community Members in Biogeochemical Transformations in Oil Reservoirs.</title>
        <authorList>
            <person name="Hu P."/>
            <person name="Tom L."/>
            <person name="Singh A."/>
            <person name="Thomas B.C."/>
            <person name="Baker B.J."/>
            <person name="Piceno Y.M."/>
            <person name="Andersen G.L."/>
            <person name="Banfield J.F."/>
        </authorList>
    </citation>
    <scope>NUCLEOTIDE SEQUENCE [LARGE SCALE GENOMIC DNA]</scope>
</reference>
<dbReference type="InterPro" id="IPR027303">
    <property type="entry name" value="Gln_synth_gly_rich_site"/>
</dbReference>
<dbReference type="SMART" id="SM01230">
    <property type="entry name" value="Gln-synt_C"/>
    <property type="match status" value="1"/>
</dbReference>
<dbReference type="PROSITE" id="PS51987">
    <property type="entry name" value="GS_CATALYTIC"/>
    <property type="match status" value="1"/>
</dbReference>
<evidence type="ECO:0000256" key="7">
    <source>
        <dbReference type="PROSITE-ProRule" id="PRU01331"/>
    </source>
</evidence>
<evidence type="ECO:0000256" key="6">
    <source>
        <dbReference type="ARBA" id="ARBA00022842"/>
    </source>
</evidence>
<keyword evidence="4 9" id="KW-0547">Nucleotide-binding</keyword>
<protein>
    <recommendedName>
        <fullName evidence="9">Glutamine synthetase</fullName>
        <ecNumber evidence="9">6.3.1.2</ecNumber>
    </recommendedName>
</protein>
<dbReference type="Gene3D" id="3.10.20.70">
    <property type="entry name" value="Glutamine synthetase, N-terminal domain"/>
    <property type="match status" value="1"/>
</dbReference>
<comment type="cofactor">
    <cofactor evidence="1">
        <name>Mg(2+)</name>
        <dbReference type="ChEBI" id="CHEBI:18420"/>
    </cofactor>
</comment>
<dbReference type="Pfam" id="PF00120">
    <property type="entry name" value="Gln-synt_C"/>
    <property type="match status" value="1"/>
</dbReference>
<dbReference type="GO" id="GO:0006542">
    <property type="term" value="P:glutamine biosynthetic process"/>
    <property type="evidence" value="ECO:0007669"/>
    <property type="project" value="InterPro"/>
</dbReference>
<accession>A0A101GZC0</accession>
<evidence type="ECO:0000256" key="9">
    <source>
        <dbReference type="RuleBase" id="RU004356"/>
    </source>
</evidence>
<sequence>MHTELTDFLSLSLKELEEKNLEAKKLRSDRASLDSKEVEKKYKDYLKKEEDIKAVTVFFSDLEGRFHMLDYDKKYLLESDSNLTFDGSSIRGFSNVTESDLRLKLDWASFYWLPASLFGPGKIAMFADIYAEDYQVHPCDFRAKLKKLVEELDKKDFTINVGAELEGFLLEGLDAETHYVEKKGFKLVSPGGYYHSLPKDKLRLFIDSTAEVQRALGFENEKDHPEVAPSQFELNYKYTDVINAADQIQLYKLVARQVAENMDCTACFLPKPLMNINGSGMHTNISISKKGRNLFYNKSKPGAISKEGLDFTERILGNANEICLVLNSSVNSYRRLDPNYEAPNKIKYSHSDRTSMVRLPIGNEHFTRIEVRSVAPDTNPYLLIYTLLRTGLEGEKEEKDSKKRVRTKTLPSNIYDAIRIFKSSDFTTELLGEEAKERYLELKEAVANRSPKELGKTIKKSEVLYHHEITNQYLWNKF</sequence>
<name>A0A101GZC0_9BACT</name>
<dbReference type="InterPro" id="IPR008147">
    <property type="entry name" value="Gln_synt_N"/>
</dbReference>
<evidence type="ECO:0000313" key="12">
    <source>
        <dbReference type="Proteomes" id="UP000053469"/>
    </source>
</evidence>
<evidence type="ECO:0000259" key="10">
    <source>
        <dbReference type="PROSITE" id="PS51987"/>
    </source>
</evidence>
<evidence type="ECO:0000256" key="8">
    <source>
        <dbReference type="RuleBase" id="RU000384"/>
    </source>
</evidence>
<dbReference type="Proteomes" id="UP000053469">
    <property type="component" value="Unassembled WGS sequence"/>
</dbReference>
<proteinExistence type="inferred from homology"/>
<comment type="catalytic activity">
    <reaction evidence="9">
        <text>L-glutamate + NH4(+) + ATP = L-glutamine + ADP + phosphate + H(+)</text>
        <dbReference type="Rhea" id="RHEA:16169"/>
        <dbReference type="ChEBI" id="CHEBI:15378"/>
        <dbReference type="ChEBI" id="CHEBI:28938"/>
        <dbReference type="ChEBI" id="CHEBI:29985"/>
        <dbReference type="ChEBI" id="CHEBI:30616"/>
        <dbReference type="ChEBI" id="CHEBI:43474"/>
        <dbReference type="ChEBI" id="CHEBI:58359"/>
        <dbReference type="ChEBI" id="CHEBI:456216"/>
        <dbReference type="EC" id="6.3.1.2"/>
    </reaction>
</comment>